<reference evidence="2" key="1">
    <citation type="submission" date="2020-05" db="EMBL/GenBank/DDBJ databases">
        <title>WGS assembly of Corymbia citriodora subspecies variegata.</title>
        <authorList>
            <person name="Barry K."/>
            <person name="Hundley H."/>
            <person name="Shu S."/>
            <person name="Jenkins J."/>
            <person name="Grimwood J."/>
            <person name="Baten A."/>
        </authorList>
    </citation>
    <scope>NUCLEOTIDE SEQUENCE</scope>
    <source>
        <strain evidence="2">CV2-018</strain>
    </source>
</reference>
<sequence>MNRETLSAINGISKLHFCNVSIKMKQSSRHPPPSLSLSLSLSTVIKTALRQLSVQRKRQKRKSQTLPATLVGLPRAFSPLLTLLSLSLSLPGSLTRLAAPLAPRSPAIRRRASKPRPPAHPSRRHFDPALSSLHRFLFFFVSFLISRCVIRAVASSIWSVYAVGIGVSIVRSRSLVSNWVWNRVE</sequence>
<keyword evidence="1" id="KW-0812">Transmembrane</keyword>
<name>A0A8T0CHC0_CORYI</name>
<evidence type="ECO:0000313" key="3">
    <source>
        <dbReference type="Proteomes" id="UP000806378"/>
    </source>
</evidence>
<keyword evidence="1" id="KW-1133">Transmembrane helix</keyword>
<feature type="transmembrane region" description="Helical" evidence="1">
    <location>
        <begin position="136"/>
        <end position="163"/>
    </location>
</feature>
<dbReference type="Gramene" id="rna-gnl|WGS:JABURB|Cocit.L3421.1">
    <property type="protein sequence ID" value="cds-KAF7847038.1"/>
    <property type="gene ID" value="gene-BT93_L3421"/>
</dbReference>
<keyword evidence="1" id="KW-0472">Membrane</keyword>
<organism evidence="2 3">
    <name type="scientific">Corymbia citriodora subsp. variegata</name>
    <dbReference type="NCBI Taxonomy" id="360336"/>
    <lineage>
        <taxon>Eukaryota</taxon>
        <taxon>Viridiplantae</taxon>
        <taxon>Streptophyta</taxon>
        <taxon>Embryophyta</taxon>
        <taxon>Tracheophyta</taxon>
        <taxon>Spermatophyta</taxon>
        <taxon>Magnoliopsida</taxon>
        <taxon>eudicotyledons</taxon>
        <taxon>Gunneridae</taxon>
        <taxon>Pentapetalae</taxon>
        <taxon>rosids</taxon>
        <taxon>malvids</taxon>
        <taxon>Myrtales</taxon>
        <taxon>Myrtaceae</taxon>
        <taxon>Myrtoideae</taxon>
        <taxon>Eucalypteae</taxon>
        <taxon>Corymbia</taxon>
    </lineage>
</organism>
<dbReference type="Proteomes" id="UP000806378">
    <property type="component" value="Unassembled WGS sequence"/>
</dbReference>
<proteinExistence type="predicted"/>
<accession>A0A8T0CHC0</accession>
<comment type="caution">
    <text evidence="2">The sequence shown here is derived from an EMBL/GenBank/DDBJ whole genome shotgun (WGS) entry which is preliminary data.</text>
</comment>
<keyword evidence="3" id="KW-1185">Reference proteome</keyword>
<evidence type="ECO:0000313" key="2">
    <source>
        <dbReference type="EMBL" id="KAF7847038.1"/>
    </source>
</evidence>
<evidence type="ECO:0000256" key="1">
    <source>
        <dbReference type="SAM" id="Phobius"/>
    </source>
</evidence>
<protein>
    <submittedName>
        <fullName evidence="2">Uncharacterized protein</fullName>
    </submittedName>
</protein>
<dbReference type="AlphaFoldDB" id="A0A8T0CHC0"/>
<gene>
    <name evidence="2" type="ORF">BT93_L3421</name>
</gene>
<dbReference type="EMBL" id="MU091366">
    <property type="protein sequence ID" value="KAF7847038.1"/>
    <property type="molecule type" value="Genomic_DNA"/>
</dbReference>